<dbReference type="EMBL" id="CAFAAL010000262">
    <property type="protein sequence ID" value="CAB4821950.1"/>
    <property type="molecule type" value="Genomic_DNA"/>
</dbReference>
<dbReference type="InterPro" id="IPR003772">
    <property type="entry name" value="YceD"/>
</dbReference>
<dbReference type="EMBL" id="CAFBMF010000169">
    <property type="protein sequence ID" value="CAB4914113.1"/>
    <property type="molecule type" value="Genomic_DNA"/>
</dbReference>
<evidence type="ECO:0000313" key="5">
    <source>
        <dbReference type="EMBL" id="CAB4914113.1"/>
    </source>
</evidence>
<accession>A0A6J7HB85</accession>
<dbReference type="PANTHER" id="PTHR34374:SF1">
    <property type="entry name" value="LARGE RIBOSOMAL RNA SUBUNIT ACCUMULATION PROTEIN YCED HOMOLOG 1, CHLOROPLASTIC"/>
    <property type="match status" value="1"/>
</dbReference>
<protein>
    <submittedName>
        <fullName evidence="5">Unannotated protein</fullName>
    </submittedName>
</protein>
<organism evidence="5">
    <name type="scientific">freshwater metagenome</name>
    <dbReference type="NCBI Taxonomy" id="449393"/>
    <lineage>
        <taxon>unclassified sequences</taxon>
        <taxon>metagenomes</taxon>
        <taxon>ecological metagenomes</taxon>
    </lineage>
</organism>
<dbReference type="EMBL" id="CAEZYH010000162">
    <property type="protein sequence ID" value="CAB4735927.1"/>
    <property type="molecule type" value="Genomic_DNA"/>
</dbReference>
<name>A0A6J7HB85_9ZZZZ</name>
<dbReference type="EMBL" id="CAFBPS010000211">
    <property type="protein sequence ID" value="CAB5037633.1"/>
    <property type="molecule type" value="Genomic_DNA"/>
</dbReference>
<dbReference type="Pfam" id="PF02620">
    <property type="entry name" value="YceD"/>
    <property type="match status" value="1"/>
</dbReference>
<dbReference type="EMBL" id="CAFBLJ010000108">
    <property type="protein sequence ID" value="CAB4880059.1"/>
    <property type="molecule type" value="Genomic_DNA"/>
</dbReference>
<reference evidence="5" key="1">
    <citation type="submission" date="2020-05" db="EMBL/GenBank/DDBJ databases">
        <authorList>
            <person name="Chiriac C."/>
            <person name="Salcher M."/>
            <person name="Ghai R."/>
            <person name="Kavagutti S V."/>
        </authorList>
    </citation>
    <scope>NUCLEOTIDE SEQUENCE</scope>
</reference>
<evidence type="ECO:0000313" key="6">
    <source>
        <dbReference type="EMBL" id="CAB5037633.1"/>
    </source>
</evidence>
<evidence type="ECO:0000313" key="3">
    <source>
        <dbReference type="EMBL" id="CAB4821950.1"/>
    </source>
</evidence>
<evidence type="ECO:0000313" key="1">
    <source>
        <dbReference type="EMBL" id="CAB4735927.1"/>
    </source>
</evidence>
<proteinExistence type="predicted"/>
<evidence type="ECO:0000313" key="2">
    <source>
        <dbReference type="EMBL" id="CAB4779412.1"/>
    </source>
</evidence>
<dbReference type="AlphaFoldDB" id="A0A6J7HB85"/>
<dbReference type="PANTHER" id="PTHR34374">
    <property type="entry name" value="LARGE RIBOSOMAL RNA SUBUNIT ACCUMULATION PROTEIN YCED HOMOLOG 1, CHLOROPLASTIC"/>
    <property type="match status" value="1"/>
</dbReference>
<gene>
    <name evidence="1" type="ORF">UFOPK2658_01986</name>
    <name evidence="2" type="ORF">UFOPK2880_01338</name>
    <name evidence="3" type="ORF">UFOPK3004_01881</name>
    <name evidence="4" type="ORF">UFOPK3304_01555</name>
    <name evidence="5" type="ORF">UFOPK3494_01711</name>
    <name evidence="6" type="ORF">UFOPK4134_01785</name>
</gene>
<sequence length="170" mass="18560">MRNPLLVNALEMLRRPGTAKEVEISILPGALDIDDQRLVPGTEITVEVQCESLSDGIVVNGHIGAEFHGECRRCLQPMGSVLNIEVHELYQLVVTDPDAFAIHNDQIDLAPMVRETVLIELPDAPLCRSDCAGLCPTCGVDFNFEKCGCAAPIVDSRWAALDALRDQLPE</sequence>
<evidence type="ECO:0000313" key="4">
    <source>
        <dbReference type="EMBL" id="CAB4880059.1"/>
    </source>
</evidence>
<dbReference type="EMBL" id="CAEZZP010000096">
    <property type="protein sequence ID" value="CAB4779412.1"/>
    <property type="molecule type" value="Genomic_DNA"/>
</dbReference>